<dbReference type="RefSeq" id="WP_115400999.1">
    <property type="nucleotide sequence ID" value="NZ_QPKV01000001.1"/>
</dbReference>
<feature type="signal peptide" evidence="1">
    <location>
        <begin position="1"/>
        <end position="19"/>
    </location>
</feature>
<dbReference type="EMBL" id="QPKV01000001">
    <property type="protein sequence ID" value="RDC58626.1"/>
    <property type="molecule type" value="Genomic_DNA"/>
</dbReference>
<evidence type="ECO:0000313" key="2">
    <source>
        <dbReference type="EMBL" id="RDC58626.1"/>
    </source>
</evidence>
<dbReference type="Proteomes" id="UP000253961">
    <property type="component" value="Unassembled WGS sequence"/>
</dbReference>
<evidence type="ECO:0000256" key="1">
    <source>
        <dbReference type="SAM" id="SignalP"/>
    </source>
</evidence>
<accession>A0A369Q6A2</accession>
<sequence>MKKQLLLTLLLLISIFGNAQTLKLKKRSTDALGGKAFALSISDSTLSLQDREQKIYREIKKGNVPDFLRKLVEISDTSLDLQVSYYVLADYLSIGSDDDFFYVPMTPILAQKVANLTKCSLPTKKIVDNIYSQAKIKLSPQPIPPTKAMTTVPVFIAHTDSVLAQLTSILATRHLGELVAGNKKDVIISNKIYGEISPRVVIYGWHKLDGKVIQPVYNKHTNSWADYSHGIRLVQKTIYVNQKKTSLEKALRNAKFNLIFSDEGSIEKSFYPVFENY</sequence>
<proteinExistence type="predicted"/>
<feature type="chain" id="PRO_5016636691" evidence="1">
    <location>
        <begin position="20"/>
        <end position="277"/>
    </location>
</feature>
<organism evidence="2 3">
    <name type="scientific">Pedobacter chinensis</name>
    <dbReference type="NCBI Taxonomy" id="2282421"/>
    <lineage>
        <taxon>Bacteria</taxon>
        <taxon>Pseudomonadati</taxon>
        <taxon>Bacteroidota</taxon>
        <taxon>Sphingobacteriia</taxon>
        <taxon>Sphingobacteriales</taxon>
        <taxon>Sphingobacteriaceae</taxon>
        <taxon>Pedobacter</taxon>
    </lineage>
</organism>
<keyword evidence="1" id="KW-0732">Signal</keyword>
<gene>
    <name evidence="2" type="ORF">DU508_01115</name>
</gene>
<dbReference type="AlphaFoldDB" id="A0A369Q6A2"/>
<comment type="caution">
    <text evidence="2">The sequence shown here is derived from an EMBL/GenBank/DDBJ whole genome shotgun (WGS) entry which is preliminary data.</text>
</comment>
<reference evidence="2 3" key="1">
    <citation type="submission" date="2018-07" db="EMBL/GenBank/DDBJ databases">
        <title>Pedobacter sp. nov., isolated from soil.</title>
        <authorList>
            <person name="Zhou L.Y."/>
            <person name="Du Z.J."/>
        </authorList>
    </citation>
    <scope>NUCLEOTIDE SEQUENCE [LARGE SCALE GENOMIC DNA]</scope>
    <source>
        <strain evidence="2 3">JDX94</strain>
    </source>
</reference>
<name>A0A369Q6A2_9SPHI</name>
<dbReference type="OrthoDB" id="262081at2"/>
<keyword evidence="3" id="KW-1185">Reference proteome</keyword>
<evidence type="ECO:0000313" key="3">
    <source>
        <dbReference type="Proteomes" id="UP000253961"/>
    </source>
</evidence>
<protein>
    <submittedName>
        <fullName evidence="2">Uncharacterized protein</fullName>
    </submittedName>
</protein>